<evidence type="ECO:0000313" key="2">
    <source>
        <dbReference type="EMBL" id="GIZ49023.1"/>
    </source>
</evidence>
<sequence length="274" mass="29115">MGFPNEFLLDGTHNMAMPPAGGHDGFAEYQYDATHVGAPLFPDEQSTGIATSPNNEALNSMQPVNDKQSSNRKDALIGKEPLNGEQGFSGERGPIDKKASSGDGPTASVEYAASTRQANANEGPFSAEKAAVGERKASKPPSDVNGATGAKGLTMAGHEQTKSPGAEGSNVSKPSGEENCVKPEQGHQQAAAGSVHDEHDEDKEEQRPQVGFRMETKPYDELTAQEQMDLGTRSTSKSLEELEEPSAKAPLWPVLNRQTTSRPTQADVDALIKE</sequence>
<keyword evidence="3" id="KW-1185">Reference proteome</keyword>
<dbReference type="EMBL" id="BOLY01000008">
    <property type="protein sequence ID" value="GIZ49023.1"/>
    <property type="molecule type" value="Genomic_DNA"/>
</dbReference>
<feature type="compositionally biased region" description="Polar residues" evidence="1">
    <location>
        <begin position="44"/>
        <end position="68"/>
    </location>
</feature>
<gene>
    <name evidence="2" type="ORF">CKM354_001206400</name>
</gene>
<dbReference type="Proteomes" id="UP000825890">
    <property type="component" value="Unassembled WGS sequence"/>
</dbReference>
<comment type="caution">
    <text evidence="2">The sequence shown here is derived from an EMBL/GenBank/DDBJ whole genome shotgun (WGS) entry which is preliminary data.</text>
</comment>
<name>A0A9P3FIN6_9PEZI</name>
<evidence type="ECO:0000256" key="1">
    <source>
        <dbReference type="SAM" id="MobiDB-lite"/>
    </source>
</evidence>
<dbReference type="GeneID" id="68297639"/>
<evidence type="ECO:0000313" key="3">
    <source>
        <dbReference type="Proteomes" id="UP000825890"/>
    </source>
</evidence>
<feature type="compositionally biased region" description="Basic and acidic residues" evidence="1">
    <location>
        <begin position="175"/>
        <end position="185"/>
    </location>
</feature>
<accession>A0A9P3FIN6</accession>
<reference evidence="2 3" key="1">
    <citation type="submission" date="2021-01" db="EMBL/GenBank/DDBJ databases">
        <title>Cercospora kikuchii MAFF 305040 whole genome shotgun sequence.</title>
        <authorList>
            <person name="Kashiwa T."/>
            <person name="Suzuki T."/>
        </authorList>
    </citation>
    <scope>NUCLEOTIDE SEQUENCE [LARGE SCALE GENOMIC DNA]</scope>
    <source>
        <strain evidence="2 3">MAFF 305040</strain>
    </source>
</reference>
<dbReference type="RefSeq" id="XP_044663510.1">
    <property type="nucleotide sequence ID" value="XM_044807575.1"/>
</dbReference>
<organism evidence="2 3">
    <name type="scientific">Cercospora kikuchii</name>
    <dbReference type="NCBI Taxonomy" id="84275"/>
    <lineage>
        <taxon>Eukaryota</taxon>
        <taxon>Fungi</taxon>
        <taxon>Dikarya</taxon>
        <taxon>Ascomycota</taxon>
        <taxon>Pezizomycotina</taxon>
        <taxon>Dothideomycetes</taxon>
        <taxon>Dothideomycetidae</taxon>
        <taxon>Mycosphaerellales</taxon>
        <taxon>Mycosphaerellaceae</taxon>
        <taxon>Cercospora</taxon>
    </lineage>
</organism>
<protein>
    <submittedName>
        <fullName evidence="2">Uncharacterized protein</fullName>
    </submittedName>
</protein>
<feature type="region of interest" description="Disordered" evidence="1">
    <location>
        <begin position="37"/>
        <end position="274"/>
    </location>
</feature>
<proteinExistence type="predicted"/>
<dbReference type="AlphaFoldDB" id="A0A9P3FIN6"/>